<proteinExistence type="predicted"/>
<evidence type="ECO:0000313" key="2">
    <source>
        <dbReference type="Proteomes" id="UP001652620"/>
    </source>
</evidence>
<name>A0ABM3K5L9_BACDO</name>
<evidence type="ECO:0000259" key="1">
    <source>
        <dbReference type="Pfam" id="PF16064"/>
    </source>
</evidence>
<dbReference type="Proteomes" id="UP001652620">
    <property type="component" value="Chromosome 6"/>
</dbReference>
<dbReference type="GeneID" id="125779468"/>
<accession>A0ABM3K5L9</accession>
<dbReference type="Pfam" id="PF16064">
    <property type="entry name" value="DUF4806"/>
    <property type="match status" value="1"/>
</dbReference>
<organism evidence="2 3">
    <name type="scientific">Bactrocera dorsalis</name>
    <name type="common">Oriental fruit fly</name>
    <name type="synonym">Dacus dorsalis</name>
    <dbReference type="NCBI Taxonomy" id="27457"/>
    <lineage>
        <taxon>Eukaryota</taxon>
        <taxon>Metazoa</taxon>
        <taxon>Ecdysozoa</taxon>
        <taxon>Arthropoda</taxon>
        <taxon>Hexapoda</taxon>
        <taxon>Insecta</taxon>
        <taxon>Pterygota</taxon>
        <taxon>Neoptera</taxon>
        <taxon>Endopterygota</taxon>
        <taxon>Diptera</taxon>
        <taxon>Brachycera</taxon>
        <taxon>Muscomorpha</taxon>
        <taxon>Tephritoidea</taxon>
        <taxon>Tephritidae</taxon>
        <taxon>Bactrocera</taxon>
        <taxon>Bactrocera</taxon>
    </lineage>
</organism>
<evidence type="ECO:0000313" key="3">
    <source>
        <dbReference type="RefSeq" id="XP_049316785.1"/>
    </source>
</evidence>
<gene>
    <name evidence="3" type="primary">LOC125779468</name>
</gene>
<dbReference type="RefSeq" id="XP_049316785.1">
    <property type="nucleotide sequence ID" value="XM_049460828.1"/>
</dbReference>
<keyword evidence="2" id="KW-1185">Reference proteome</keyword>
<sequence length="225" mass="26029">MSILNIKRSTFSIQPMSQCKYILTTIKMLYITWLHRNGFTDSDETSCCPGCSSLKENIEQQFKQMNNTIQKLQETIVNQNGIIMKSLAEQKVLTERVLHQEVSNNNVRAVFPIKSVNDLHDFNTIISEDNRDLYVNRMKALLKGRLAKTLTDVISQSVCIEVNLDGVHGKKRLKDFKAFYQTLMDACRSLGFEDNEKEIRNALKIIKKRHFHAECLKNKKNKTEN</sequence>
<feature type="domain" description="DUF4806" evidence="1">
    <location>
        <begin position="110"/>
        <end position="186"/>
    </location>
</feature>
<dbReference type="InterPro" id="IPR032071">
    <property type="entry name" value="DUF4806"/>
</dbReference>
<protein>
    <submittedName>
        <fullName evidence="3">Uncharacterized protein LOC125779468</fullName>
    </submittedName>
</protein>
<reference evidence="3" key="1">
    <citation type="submission" date="2025-08" db="UniProtKB">
        <authorList>
            <consortium name="RefSeq"/>
        </authorList>
    </citation>
    <scope>IDENTIFICATION</scope>
    <source>
        <tissue evidence="3">Adult</tissue>
    </source>
</reference>